<evidence type="ECO:0000256" key="3">
    <source>
        <dbReference type="SAM" id="MobiDB-lite"/>
    </source>
</evidence>
<dbReference type="AlphaFoldDB" id="A0ABD3RG35"/>
<feature type="compositionally biased region" description="Basic and acidic residues" evidence="3">
    <location>
        <begin position="91"/>
        <end position="113"/>
    </location>
</feature>
<protein>
    <recommendedName>
        <fullName evidence="4">Protein kinase domain-containing protein</fullName>
    </recommendedName>
</protein>
<sequence length="755" mass="84698">MLMLPDVSEAITASRDCVAVRPCSPNDVIDSDDSDHFPIVVEETNDKSPNVVMDSHDSDHGRSELSSPTNGDSSSNQGNDESPGQVSPTEFDIKRATGEKEGDKSIAHVDRVPTRGIPKSRSERILAKSSSFLKRFTNKKRTEPHAFNVHSCHSTPDLHPGLKNETSYSHNSYHSRELTELIQINSGNKRLSVASVHRMLHADDADVVMTPGAVRRLSGQWRLQDDNGTVQDDKEKHRSTHNKMSFSSTLSSFNEGDQDLGCNELDVGPDPLKTIMDSSVSHESLGDSPSLHEHVYVEECLSTQVSVLDRKRWDNIQEFSKLDLMLGKHLGRGSFSDVFEVIATVVKEDVIPSLEALSSDRADLNKLIEAKFSHQDGDAPEKIIRGNENFQDNDFLSYKEAEEIELDKEVDALFIRGEDSEQKNQDKGRPERIHYKSRQTRHSMDLGRSVCMGTVSRPTYHKSKVTLAMKCLRPQVRSSADQFIIGLEDLVHETTVLASLDHPNIIKIHGRACGRNSASFRLGDGFFILLDKLAETLEDRIRRWKKLSYDKRAPHLSQINTACSIADALSYLHAKRIVFCDLKPANVGFDSTGVLKLFDFGFASSLPDVGPCETASGTDSKESHLLYNKCGTPRYMAPEVALELGYSLPADVYSFGILLWEICSLKKPFGGVKSADELHMAVFVKNSRPKLCRHFPQVLRDLMTSCWSSSVDDRPEMWRVKTMLSAHAREIFMPQNNRKGYLRGSFTFRRTTWDK</sequence>
<keyword evidence="6" id="KW-1185">Reference proteome</keyword>
<dbReference type="PANTHER" id="PTHR44329">
    <property type="entry name" value="SERINE/THREONINE-PROTEIN KINASE TNNI3K-RELATED"/>
    <property type="match status" value="1"/>
</dbReference>
<gene>
    <name evidence="5" type="ORF">ACHAXA_004255</name>
</gene>
<dbReference type="InterPro" id="IPR051681">
    <property type="entry name" value="Ser/Thr_Kinases-Pseudokinases"/>
</dbReference>
<dbReference type="InterPro" id="IPR000719">
    <property type="entry name" value="Prot_kinase_dom"/>
</dbReference>
<feature type="compositionally biased region" description="Polar residues" evidence="3">
    <location>
        <begin position="64"/>
        <end position="88"/>
    </location>
</feature>
<evidence type="ECO:0000259" key="4">
    <source>
        <dbReference type="PROSITE" id="PS50011"/>
    </source>
</evidence>
<dbReference type="SMART" id="SM00220">
    <property type="entry name" value="S_TKc"/>
    <property type="match status" value="1"/>
</dbReference>
<feature type="domain" description="Protein kinase" evidence="4">
    <location>
        <begin position="324"/>
        <end position="733"/>
    </location>
</feature>
<feature type="region of interest" description="Disordered" evidence="3">
    <location>
        <begin position="20"/>
        <end position="121"/>
    </location>
</feature>
<feature type="compositionally biased region" description="Polar residues" evidence="3">
    <location>
        <begin position="242"/>
        <end position="251"/>
    </location>
</feature>
<organism evidence="5 6">
    <name type="scientific">Cyclostephanos tholiformis</name>
    <dbReference type="NCBI Taxonomy" id="382380"/>
    <lineage>
        <taxon>Eukaryota</taxon>
        <taxon>Sar</taxon>
        <taxon>Stramenopiles</taxon>
        <taxon>Ochrophyta</taxon>
        <taxon>Bacillariophyta</taxon>
        <taxon>Coscinodiscophyceae</taxon>
        <taxon>Thalassiosirophycidae</taxon>
        <taxon>Stephanodiscales</taxon>
        <taxon>Stephanodiscaceae</taxon>
        <taxon>Cyclostephanos</taxon>
    </lineage>
</organism>
<dbReference type="Proteomes" id="UP001530377">
    <property type="component" value="Unassembled WGS sequence"/>
</dbReference>
<dbReference type="PROSITE" id="PS50011">
    <property type="entry name" value="PROTEIN_KINASE_DOM"/>
    <property type="match status" value="1"/>
</dbReference>
<evidence type="ECO:0000256" key="1">
    <source>
        <dbReference type="ARBA" id="ARBA00022741"/>
    </source>
</evidence>
<proteinExistence type="predicted"/>
<dbReference type="GO" id="GO:0005524">
    <property type="term" value="F:ATP binding"/>
    <property type="evidence" value="ECO:0007669"/>
    <property type="project" value="UniProtKB-KW"/>
</dbReference>
<evidence type="ECO:0000313" key="6">
    <source>
        <dbReference type="Proteomes" id="UP001530377"/>
    </source>
</evidence>
<accession>A0ABD3RG35</accession>
<dbReference type="InterPro" id="IPR011009">
    <property type="entry name" value="Kinase-like_dom_sf"/>
</dbReference>
<feature type="region of interest" description="Disordered" evidence="3">
    <location>
        <begin position="417"/>
        <end position="439"/>
    </location>
</feature>
<comment type="caution">
    <text evidence="5">The sequence shown here is derived from an EMBL/GenBank/DDBJ whole genome shotgun (WGS) entry which is preliminary data.</text>
</comment>
<dbReference type="SUPFAM" id="SSF56112">
    <property type="entry name" value="Protein kinase-like (PK-like)"/>
    <property type="match status" value="1"/>
</dbReference>
<dbReference type="PANTHER" id="PTHR44329:SF298">
    <property type="entry name" value="MIXED LINEAGE KINASE DOMAIN-LIKE PROTEIN"/>
    <property type="match status" value="1"/>
</dbReference>
<keyword evidence="2" id="KW-0067">ATP-binding</keyword>
<feature type="region of interest" description="Disordered" evidence="3">
    <location>
        <begin position="225"/>
        <end position="251"/>
    </location>
</feature>
<dbReference type="Pfam" id="PF00069">
    <property type="entry name" value="Pkinase"/>
    <property type="match status" value="1"/>
</dbReference>
<name>A0ABD3RG35_9STRA</name>
<feature type="compositionally biased region" description="Basic and acidic residues" evidence="3">
    <location>
        <begin position="54"/>
        <end position="63"/>
    </location>
</feature>
<dbReference type="Gene3D" id="1.10.510.10">
    <property type="entry name" value="Transferase(Phosphotransferase) domain 1"/>
    <property type="match status" value="1"/>
</dbReference>
<reference evidence="5 6" key="1">
    <citation type="submission" date="2024-10" db="EMBL/GenBank/DDBJ databases">
        <title>Updated reference genomes for cyclostephanoid diatoms.</title>
        <authorList>
            <person name="Roberts W.R."/>
            <person name="Alverson A.J."/>
        </authorList>
    </citation>
    <scope>NUCLEOTIDE SEQUENCE [LARGE SCALE GENOMIC DNA]</scope>
    <source>
        <strain evidence="5 6">AJA228-03</strain>
    </source>
</reference>
<feature type="compositionally biased region" description="Basic and acidic residues" evidence="3">
    <location>
        <begin position="417"/>
        <end position="434"/>
    </location>
</feature>
<dbReference type="EMBL" id="JALLPB020000231">
    <property type="protein sequence ID" value="KAL3811828.1"/>
    <property type="molecule type" value="Genomic_DNA"/>
</dbReference>
<evidence type="ECO:0000256" key="2">
    <source>
        <dbReference type="ARBA" id="ARBA00022840"/>
    </source>
</evidence>
<keyword evidence="1" id="KW-0547">Nucleotide-binding</keyword>
<evidence type="ECO:0000313" key="5">
    <source>
        <dbReference type="EMBL" id="KAL3811828.1"/>
    </source>
</evidence>